<dbReference type="PANTHER" id="PTHR11076">
    <property type="entry name" value="DNA REPAIR POLYMERASE UMUC / TRANSFERASE FAMILY MEMBER"/>
    <property type="match status" value="1"/>
</dbReference>
<protein>
    <submittedName>
        <fullName evidence="6">Y-family DNA polymerase</fullName>
    </submittedName>
</protein>
<gene>
    <name evidence="6" type="ORF">J1778_03700</name>
</gene>
<keyword evidence="3" id="KW-0234">DNA repair</keyword>
<comment type="caution">
    <text evidence="6">The sequence shown here is derived from an EMBL/GenBank/DDBJ whole genome shotgun (WGS) entry which is preliminary data.</text>
</comment>
<dbReference type="InterPro" id="IPR001126">
    <property type="entry name" value="UmuC"/>
</dbReference>
<keyword evidence="7" id="KW-1185">Reference proteome</keyword>
<evidence type="ECO:0000259" key="5">
    <source>
        <dbReference type="PROSITE" id="PS50173"/>
    </source>
</evidence>
<dbReference type="Pfam" id="PF11799">
    <property type="entry name" value="IMS_C"/>
    <property type="match status" value="1"/>
</dbReference>
<accession>A0ABS6LQJ2</accession>
<evidence type="ECO:0000313" key="6">
    <source>
        <dbReference type="EMBL" id="MBU9854390.1"/>
    </source>
</evidence>
<dbReference type="EMBL" id="JAFMOW010000051">
    <property type="protein sequence ID" value="MBU9854390.1"/>
    <property type="molecule type" value="Genomic_DNA"/>
</dbReference>
<keyword evidence="1" id="KW-0227">DNA damage</keyword>
<dbReference type="CDD" id="cd01700">
    <property type="entry name" value="PolY_Pol_V_umuC"/>
    <property type="match status" value="1"/>
</dbReference>
<proteinExistence type="predicted"/>
<evidence type="ECO:0000256" key="1">
    <source>
        <dbReference type="ARBA" id="ARBA00022763"/>
    </source>
</evidence>
<evidence type="ECO:0000313" key="7">
    <source>
        <dbReference type="Proteomes" id="UP000734343"/>
    </source>
</evidence>
<dbReference type="InterPro" id="IPR050116">
    <property type="entry name" value="DNA_polymerase-Y"/>
</dbReference>
<dbReference type="InterPro" id="IPR017961">
    <property type="entry name" value="DNA_pol_Y-fam_little_finger"/>
</dbReference>
<evidence type="ECO:0000256" key="3">
    <source>
        <dbReference type="ARBA" id="ARBA00023204"/>
    </source>
</evidence>
<dbReference type="Pfam" id="PF13438">
    <property type="entry name" value="DUF4113"/>
    <property type="match status" value="1"/>
</dbReference>
<evidence type="ECO:0000256" key="4">
    <source>
        <dbReference type="ARBA" id="ARBA00023236"/>
    </source>
</evidence>
<evidence type="ECO:0000256" key="2">
    <source>
        <dbReference type="ARBA" id="ARBA00023199"/>
    </source>
</evidence>
<keyword evidence="4" id="KW-0742">SOS response</keyword>
<dbReference type="NCBIfam" id="NF002955">
    <property type="entry name" value="PRK03609.1"/>
    <property type="match status" value="1"/>
</dbReference>
<dbReference type="Pfam" id="PF00817">
    <property type="entry name" value="IMS"/>
    <property type="match status" value="1"/>
</dbReference>
<name>A0ABS6LQJ2_9GAMM</name>
<reference evidence="6 7" key="1">
    <citation type="submission" date="2021-03" db="EMBL/GenBank/DDBJ databases">
        <title>Five novel Rahnella species.</title>
        <authorList>
            <person name="Brady C."/>
            <person name="Asselin J."/>
            <person name="Beer S."/>
            <person name="Bruberg M.B."/>
            <person name="Crampton B."/>
            <person name="Venter S."/>
            <person name="Arnold D."/>
            <person name="Denman S."/>
        </authorList>
    </citation>
    <scope>NUCLEOTIDE SEQUENCE [LARGE SCALE GENOMIC DNA]</scope>
    <source>
        <strain evidence="6 7">H11b</strain>
    </source>
</reference>
<feature type="domain" description="UmuC" evidence="5">
    <location>
        <begin position="2"/>
        <end position="187"/>
    </location>
</feature>
<dbReference type="InterPro" id="IPR025188">
    <property type="entry name" value="DUF4113"/>
</dbReference>
<dbReference type="PROSITE" id="PS50173">
    <property type="entry name" value="UMUC"/>
    <property type="match status" value="1"/>
</dbReference>
<sequence length="421" mass="47302">MFALADVNSFYASCETVFRPDLKGRPVVVLSNNDGCVIARSAEAKKLGIKMGDPFFKMRALFEQHKIVTFSSNYALYADMSTRVMTVLEEMSPAVEIYSIDEAFMNLQGVSNCKDLEEFGREVRAKVLQWTGLTVGVGIAPTKTLAKLANYSAKKWTKTGGVVDLSLTARQRKLMALVEVGEVWGVGRRISKKLNDMGIKTALQLADTPTPLIRKHFNIVLERTVRELRGEPCLELEEFAPTKQQIVCSRSFGDRVSEYDLMREAICSHAVRAAEKLRGEHQYCRHISAFIKTSPFAVNEVYYGKTAGTKLQIPTQDTRDIVAAATKCLDAIWQDGHRFQKCGVMLGDFYSQGVAQLGLFDEYQPRSNSEQLMAVLDEINHSGKGRVWFAGQGVQKSWEMKRQMLSPAYTTRFSELMRVKL</sequence>
<dbReference type="PANTHER" id="PTHR11076:SF34">
    <property type="entry name" value="PROTEIN UMUC"/>
    <property type="match status" value="1"/>
</dbReference>
<organism evidence="6 7">
    <name type="scientific">Rahnella bonaserana</name>
    <dbReference type="NCBI Taxonomy" id="2816248"/>
    <lineage>
        <taxon>Bacteria</taxon>
        <taxon>Pseudomonadati</taxon>
        <taxon>Pseudomonadota</taxon>
        <taxon>Gammaproteobacteria</taxon>
        <taxon>Enterobacterales</taxon>
        <taxon>Yersiniaceae</taxon>
        <taxon>Rahnella</taxon>
    </lineage>
</organism>
<dbReference type="Proteomes" id="UP000734343">
    <property type="component" value="Unassembled WGS sequence"/>
</dbReference>
<dbReference type="RefSeq" id="WP_217172042.1">
    <property type="nucleotide sequence ID" value="NZ_JAFMOW010000051.1"/>
</dbReference>
<keyword evidence="2" id="KW-0741">SOS mutagenesis</keyword>